<keyword evidence="1" id="KW-0808">Transferase</keyword>
<dbReference type="AlphaFoldDB" id="A0A1F5YVM2"/>
<evidence type="ECO:0000313" key="4">
    <source>
        <dbReference type="EMBL" id="OGG04144.1"/>
    </source>
</evidence>
<organism evidence="4 5">
    <name type="scientific">Candidatus Gottesmanbacteria bacterium RBG_16_52_11</name>
    <dbReference type="NCBI Taxonomy" id="1798374"/>
    <lineage>
        <taxon>Bacteria</taxon>
        <taxon>Candidatus Gottesmaniibacteriota</taxon>
    </lineage>
</organism>
<accession>A0A1F5YVM2</accession>
<proteinExistence type="predicted"/>
<feature type="domain" description="N-acetyltransferase" evidence="3">
    <location>
        <begin position="3"/>
        <end position="157"/>
    </location>
</feature>
<reference evidence="4 5" key="1">
    <citation type="journal article" date="2016" name="Nat. Commun.">
        <title>Thousands of microbial genomes shed light on interconnected biogeochemical processes in an aquifer system.</title>
        <authorList>
            <person name="Anantharaman K."/>
            <person name="Brown C.T."/>
            <person name="Hug L.A."/>
            <person name="Sharon I."/>
            <person name="Castelle C.J."/>
            <person name="Probst A.J."/>
            <person name="Thomas B.C."/>
            <person name="Singh A."/>
            <person name="Wilkins M.J."/>
            <person name="Karaoz U."/>
            <person name="Brodie E.L."/>
            <person name="Williams K.H."/>
            <person name="Hubbard S.S."/>
            <person name="Banfield J.F."/>
        </authorList>
    </citation>
    <scope>NUCLEOTIDE SEQUENCE [LARGE SCALE GENOMIC DNA]</scope>
</reference>
<comment type="caution">
    <text evidence="4">The sequence shown here is derived from an EMBL/GenBank/DDBJ whole genome shotgun (WGS) entry which is preliminary data.</text>
</comment>
<dbReference type="STRING" id="1798374.A2Z33_03210"/>
<dbReference type="PROSITE" id="PS51186">
    <property type="entry name" value="GNAT"/>
    <property type="match status" value="1"/>
</dbReference>
<protein>
    <recommendedName>
        <fullName evidence="3">N-acetyltransferase domain-containing protein</fullName>
    </recommendedName>
</protein>
<keyword evidence="2" id="KW-0012">Acyltransferase</keyword>
<dbReference type="InterPro" id="IPR050832">
    <property type="entry name" value="Bact_Acetyltransf"/>
</dbReference>
<dbReference type="PANTHER" id="PTHR43877">
    <property type="entry name" value="AMINOALKYLPHOSPHONATE N-ACETYLTRANSFERASE-RELATED-RELATED"/>
    <property type="match status" value="1"/>
</dbReference>
<dbReference type="SUPFAM" id="SSF55729">
    <property type="entry name" value="Acyl-CoA N-acyltransferases (Nat)"/>
    <property type="match status" value="1"/>
</dbReference>
<dbReference type="InterPro" id="IPR016181">
    <property type="entry name" value="Acyl_CoA_acyltransferase"/>
</dbReference>
<dbReference type="CDD" id="cd04301">
    <property type="entry name" value="NAT_SF"/>
    <property type="match status" value="1"/>
</dbReference>
<dbReference type="InterPro" id="IPR000182">
    <property type="entry name" value="GNAT_dom"/>
</dbReference>
<dbReference type="Proteomes" id="UP000178448">
    <property type="component" value="Unassembled WGS sequence"/>
</dbReference>
<evidence type="ECO:0000256" key="1">
    <source>
        <dbReference type="ARBA" id="ARBA00022679"/>
    </source>
</evidence>
<dbReference type="GO" id="GO:0016747">
    <property type="term" value="F:acyltransferase activity, transferring groups other than amino-acyl groups"/>
    <property type="evidence" value="ECO:0007669"/>
    <property type="project" value="InterPro"/>
</dbReference>
<name>A0A1F5YVM2_9BACT</name>
<dbReference type="Gene3D" id="3.40.630.30">
    <property type="match status" value="1"/>
</dbReference>
<evidence type="ECO:0000256" key="2">
    <source>
        <dbReference type="ARBA" id="ARBA00023315"/>
    </source>
</evidence>
<evidence type="ECO:0000259" key="3">
    <source>
        <dbReference type="PROSITE" id="PS51186"/>
    </source>
</evidence>
<gene>
    <name evidence="4" type="ORF">A2Z33_03210</name>
</gene>
<dbReference type="Pfam" id="PF00583">
    <property type="entry name" value="Acetyltransf_1"/>
    <property type="match status" value="1"/>
</dbReference>
<dbReference type="EMBL" id="MFJD01000004">
    <property type="protein sequence ID" value="OGG04144.1"/>
    <property type="molecule type" value="Genomic_DNA"/>
</dbReference>
<evidence type="ECO:0000313" key="5">
    <source>
        <dbReference type="Proteomes" id="UP000178448"/>
    </source>
</evidence>
<sequence length="157" mass="17849">MDIVTRRATVSDLAVIRELNRLLFRESHARKHDDMLDLAWPDDQRGESYYRKALSDPAKAVFLAFYAGKPVGYLIGTSVHRFDYRKSRVGELENMLVLSAFRRRGAGTGLVSVFTGWLKNKGVERVYVSVYAKNLKASGFYRSLGFKPIDVGLEKQI</sequence>